<dbReference type="Pfam" id="PF22725">
    <property type="entry name" value="GFO_IDH_MocA_C3"/>
    <property type="match status" value="1"/>
</dbReference>
<gene>
    <name evidence="3" type="ORF">FRZ67_17750</name>
</gene>
<dbReference type="InterPro" id="IPR000683">
    <property type="entry name" value="Gfo/Idh/MocA-like_OxRdtase_N"/>
</dbReference>
<evidence type="ECO:0000259" key="2">
    <source>
        <dbReference type="Pfam" id="PF22725"/>
    </source>
</evidence>
<dbReference type="GO" id="GO:0000166">
    <property type="term" value="F:nucleotide binding"/>
    <property type="evidence" value="ECO:0007669"/>
    <property type="project" value="InterPro"/>
</dbReference>
<keyword evidence="4" id="KW-1185">Reference proteome</keyword>
<evidence type="ECO:0000313" key="4">
    <source>
        <dbReference type="Proteomes" id="UP000321533"/>
    </source>
</evidence>
<dbReference type="AlphaFoldDB" id="A0A5B8VDD7"/>
<dbReference type="KEGG" id="pgin:FRZ67_17750"/>
<protein>
    <submittedName>
        <fullName evidence="3">Gfo/Idh/MocA family oxidoreductase</fullName>
    </submittedName>
</protein>
<dbReference type="Pfam" id="PF01408">
    <property type="entry name" value="GFO_IDH_MocA"/>
    <property type="match status" value="1"/>
</dbReference>
<dbReference type="SUPFAM" id="SSF55347">
    <property type="entry name" value="Glyceraldehyde-3-phosphate dehydrogenase-like, C-terminal domain"/>
    <property type="match status" value="1"/>
</dbReference>
<dbReference type="InterPro" id="IPR051450">
    <property type="entry name" value="Gfo/Idh/MocA_Oxidoreductases"/>
</dbReference>
<accession>A0A5B8VDD7</accession>
<dbReference type="PANTHER" id="PTHR43377:SF1">
    <property type="entry name" value="BILIVERDIN REDUCTASE A"/>
    <property type="match status" value="1"/>
</dbReference>
<evidence type="ECO:0000259" key="1">
    <source>
        <dbReference type="Pfam" id="PF01408"/>
    </source>
</evidence>
<dbReference type="EMBL" id="CP042435">
    <property type="protein sequence ID" value="QEC69065.1"/>
    <property type="molecule type" value="Genomic_DNA"/>
</dbReference>
<dbReference type="Proteomes" id="UP000321533">
    <property type="component" value="Chromosome"/>
</dbReference>
<dbReference type="Gene3D" id="3.30.360.10">
    <property type="entry name" value="Dihydrodipicolinate Reductase, domain 2"/>
    <property type="match status" value="1"/>
</dbReference>
<dbReference type="OrthoDB" id="9815825at2"/>
<dbReference type="Gene3D" id="3.40.50.720">
    <property type="entry name" value="NAD(P)-binding Rossmann-like Domain"/>
    <property type="match status" value="1"/>
</dbReference>
<name>A0A5B8VDD7_9BACT</name>
<feature type="domain" description="GFO/IDH/MocA-like oxidoreductase" evidence="2">
    <location>
        <begin position="130"/>
        <end position="253"/>
    </location>
</feature>
<reference evidence="3 4" key="1">
    <citation type="journal article" date="2016" name="Int. J. Syst. Evol. Microbiol.">
        <title>Panacibacter ginsenosidivorans gen. nov., sp. nov., with ginsenoside converting activity isolated from soil of a ginseng field.</title>
        <authorList>
            <person name="Siddiqi M.Z."/>
            <person name="Muhammad Shafi S."/>
            <person name="Choi K.D."/>
            <person name="Im W.T."/>
        </authorList>
    </citation>
    <scope>NUCLEOTIDE SEQUENCE [LARGE SCALE GENOMIC DNA]</scope>
    <source>
        <strain evidence="3 4">Gsoil1550</strain>
    </source>
</reference>
<sequence>MRTNNQAILVIGAGSIGERHIRNLWQLGYNNIIVYRQRNLPFRDIGEARVKLILEWNEVVTQRPFAAIICTPTAQHLQQTQQCLDANMHVLVEKPLSHQLFDKEQLITLLGEKKLLLQVGYMLHYHPLLQKVKSFIEAKTFGNVINIQTYWGEYLPDWHPWEDYRTSYAANKEHGGGAALTLSHDVDLVNWFMNALPKEHKVMHNYASTLKVNTDSAFDALLSYANRATAHVHVNFCQKVPQRWYKIVFDEAVIDIDYYQASMKISTKENIHEEQLSNFARNELFIDELEDFFKRIETGNFTGFSKQQVEQSYSIIKICQHEQ</sequence>
<dbReference type="SUPFAM" id="SSF51735">
    <property type="entry name" value="NAD(P)-binding Rossmann-fold domains"/>
    <property type="match status" value="1"/>
</dbReference>
<evidence type="ECO:0000313" key="3">
    <source>
        <dbReference type="EMBL" id="QEC69065.1"/>
    </source>
</evidence>
<dbReference type="RefSeq" id="WP_147191744.1">
    <property type="nucleotide sequence ID" value="NZ_CP042435.1"/>
</dbReference>
<feature type="domain" description="Gfo/Idh/MocA-like oxidoreductase N-terminal" evidence="1">
    <location>
        <begin position="8"/>
        <end position="121"/>
    </location>
</feature>
<dbReference type="InterPro" id="IPR055170">
    <property type="entry name" value="GFO_IDH_MocA-like_dom"/>
</dbReference>
<dbReference type="InterPro" id="IPR036291">
    <property type="entry name" value="NAD(P)-bd_dom_sf"/>
</dbReference>
<proteinExistence type="predicted"/>
<dbReference type="PANTHER" id="PTHR43377">
    <property type="entry name" value="BILIVERDIN REDUCTASE A"/>
    <property type="match status" value="1"/>
</dbReference>
<organism evidence="3 4">
    <name type="scientific">Panacibacter ginsenosidivorans</name>
    <dbReference type="NCBI Taxonomy" id="1813871"/>
    <lineage>
        <taxon>Bacteria</taxon>
        <taxon>Pseudomonadati</taxon>
        <taxon>Bacteroidota</taxon>
        <taxon>Chitinophagia</taxon>
        <taxon>Chitinophagales</taxon>
        <taxon>Chitinophagaceae</taxon>
        <taxon>Panacibacter</taxon>
    </lineage>
</organism>